<organism evidence="1">
    <name type="scientific">marine sediment metagenome</name>
    <dbReference type="NCBI Taxonomy" id="412755"/>
    <lineage>
        <taxon>unclassified sequences</taxon>
        <taxon>metagenomes</taxon>
        <taxon>ecological metagenomes</taxon>
    </lineage>
</organism>
<accession>A0A0F8XK44</accession>
<dbReference type="AlphaFoldDB" id="A0A0F8XK44"/>
<proteinExistence type="predicted"/>
<dbReference type="Gene3D" id="2.60.120.260">
    <property type="entry name" value="Galactose-binding domain-like"/>
    <property type="match status" value="1"/>
</dbReference>
<protein>
    <submittedName>
        <fullName evidence="1">Uncharacterized protein</fullName>
    </submittedName>
</protein>
<comment type="caution">
    <text evidence="1">The sequence shown here is derived from an EMBL/GenBank/DDBJ whole genome shotgun (WGS) entry which is preliminary data.</text>
</comment>
<gene>
    <name evidence="1" type="ORF">LCGC14_2935480</name>
</gene>
<dbReference type="EMBL" id="LAZR01058719">
    <property type="protein sequence ID" value="KKK69293.1"/>
    <property type="molecule type" value="Genomic_DNA"/>
</dbReference>
<sequence>MGVIVLSSAVGFDGVVTQPTHDNLNANANIQVGDVDVANGNPVPVSDAGGSITTDMLSFIDTNNSTTTPLSGGQTFTGTATNLLPFQAITIQILTDGNSTVDGMKFEFSIDGTNWDDIYLFTYTAANGSRRFQFSPTSKFFRVVFDAAAGGPGTQSFIRLQTLLHPTAVLTTIHRVGDDTSPDRSAQLMKTVLLA</sequence>
<reference evidence="1" key="1">
    <citation type="journal article" date="2015" name="Nature">
        <title>Complex archaea that bridge the gap between prokaryotes and eukaryotes.</title>
        <authorList>
            <person name="Spang A."/>
            <person name="Saw J.H."/>
            <person name="Jorgensen S.L."/>
            <person name="Zaremba-Niedzwiedzka K."/>
            <person name="Martijn J."/>
            <person name="Lind A.E."/>
            <person name="van Eijk R."/>
            <person name="Schleper C."/>
            <person name="Guy L."/>
            <person name="Ettema T.J."/>
        </authorList>
    </citation>
    <scope>NUCLEOTIDE SEQUENCE</scope>
</reference>
<feature type="non-terminal residue" evidence="1">
    <location>
        <position position="195"/>
    </location>
</feature>
<name>A0A0F8XK44_9ZZZZ</name>
<evidence type="ECO:0000313" key="1">
    <source>
        <dbReference type="EMBL" id="KKK69293.1"/>
    </source>
</evidence>
<dbReference type="InterPro" id="IPR008979">
    <property type="entry name" value="Galactose-bd-like_sf"/>
</dbReference>
<dbReference type="SUPFAM" id="SSF49785">
    <property type="entry name" value="Galactose-binding domain-like"/>
    <property type="match status" value="1"/>
</dbReference>